<dbReference type="SUPFAM" id="SSF50494">
    <property type="entry name" value="Trypsin-like serine proteases"/>
    <property type="match status" value="1"/>
</dbReference>
<dbReference type="RefSeq" id="WP_206969683.1">
    <property type="nucleotide sequence ID" value="NZ_JAFLRJ010000867.1"/>
</dbReference>
<name>A0A939JMD4_9ACTN</name>
<sequence>DLAGRPRGTGFVADDRGTVVTSHEAVDGLSRVVLHALGERTFLAEADDITSLPGLGLALVRTDGLGVRPLPIAVREDGAE</sequence>
<keyword evidence="2" id="KW-1185">Reference proteome</keyword>
<dbReference type="AlphaFoldDB" id="A0A939JMD4"/>
<organism evidence="1 2">
    <name type="scientific">Streptomyces beijiangensis</name>
    <dbReference type="NCBI Taxonomy" id="163361"/>
    <lineage>
        <taxon>Bacteria</taxon>
        <taxon>Bacillati</taxon>
        <taxon>Actinomycetota</taxon>
        <taxon>Actinomycetes</taxon>
        <taxon>Kitasatosporales</taxon>
        <taxon>Streptomycetaceae</taxon>
        <taxon>Streptomyces</taxon>
    </lineage>
</organism>
<evidence type="ECO:0000313" key="2">
    <source>
        <dbReference type="Proteomes" id="UP000664167"/>
    </source>
</evidence>
<protein>
    <recommendedName>
        <fullName evidence="3">Serine protease</fullName>
    </recommendedName>
</protein>
<evidence type="ECO:0000313" key="1">
    <source>
        <dbReference type="EMBL" id="MBO0517802.1"/>
    </source>
</evidence>
<feature type="non-terminal residue" evidence="1">
    <location>
        <position position="80"/>
    </location>
</feature>
<comment type="caution">
    <text evidence="1">The sequence shown here is derived from an EMBL/GenBank/DDBJ whole genome shotgun (WGS) entry which is preliminary data.</text>
</comment>
<dbReference type="InterPro" id="IPR009003">
    <property type="entry name" value="Peptidase_S1_PA"/>
</dbReference>
<reference evidence="1" key="1">
    <citation type="submission" date="2021-03" db="EMBL/GenBank/DDBJ databases">
        <title>Streptomyces poriferae sp. nov., a novel marine sponge-derived Actinobacteria species with anti-MRSA activity.</title>
        <authorList>
            <person name="Sandoval-Powers M."/>
            <person name="Kralova S."/>
            <person name="Nguyen G.-S."/>
            <person name="Fawwal D."/>
            <person name="Degnes K."/>
            <person name="Klinkenberg G."/>
            <person name="Sletta H."/>
            <person name="Wentzel A."/>
            <person name="Liles M.R."/>
        </authorList>
    </citation>
    <scope>NUCLEOTIDE SEQUENCE</scope>
    <source>
        <strain evidence="1">DSM 41794</strain>
    </source>
</reference>
<dbReference type="InterPro" id="IPR043504">
    <property type="entry name" value="Peptidase_S1_PA_chymotrypsin"/>
</dbReference>
<feature type="non-terminal residue" evidence="1">
    <location>
        <position position="1"/>
    </location>
</feature>
<gene>
    <name evidence="1" type="ORF">J0695_39565</name>
</gene>
<accession>A0A939JMD4</accession>
<dbReference type="Proteomes" id="UP000664167">
    <property type="component" value="Unassembled WGS sequence"/>
</dbReference>
<dbReference type="Gene3D" id="2.40.10.10">
    <property type="entry name" value="Trypsin-like serine proteases"/>
    <property type="match status" value="1"/>
</dbReference>
<evidence type="ECO:0008006" key="3">
    <source>
        <dbReference type="Google" id="ProtNLM"/>
    </source>
</evidence>
<proteinExistence type="predicted"/>
<dbReference type="EMBL" id="JAFLRJ010000867">
    <property type="protein sequence ID" value="MBO0517802.1"/>
    <property type="molecule type" value="Genomic_DNA"/>
</dbReference>